<dbReference type="PANTHER" id="PTHR30244:SF34">
    <property type="entry name" value="DTDP-4-AMINO-4,6-DIDEOXYGALACTOSE TRANSAMINASE"/>
    <property type="match status" value="1"/>
</dbReference>
<proteinExistence type="predicted"/>
<dbReference type="Gene3D" id="3.40.640.10">
    <property type="entry name" value="Type I PLP-dependent aspartate aminotransferase-like (Major domain)"/>
    <property type="match status" value="1"/>
</dbReference>
<dbReference type="InterPro" id="IPR015421">
    <property type="entry name" value="PyrdxlP-dep_Trfase_major"/>
</dbReference>
<accession>A0A6C0KF67</accession>
<organism evidence="1">
    <name type="scientific">viral metagenome</name>
    <dbReference type="NCBI Taxonomy" id="1070528"/>
    <lineage>
        <taxon>unclassified sequences</taxon>
        <taxon>metagenomes</taxon>
        <taxon>organismal metagenomes</taxon>
    </lineage>
</organism>
<dbReference type="InterPro" id="IPR015422">
    <property type="entry name" value="PyrdxlP-dep_Trfase_small"/>
</dbReference>
<dbReference type="EMBL" id="MN740878">
    <property type="protein sequence ID" value="QHU16279.1"/>
    <property type="molecule type" value="Genomic_DNA"/>
</dbReference>
<dbReference type="InterPro" id="IPR015424">
    <property type="entry name" value="PyrdxlP-dep_Trfase"/>
</dbReference>
<dbReference type="PIRSF" id="PIRSF000390">
    <property type="entry name" value="PLP_StrS"/>
    <property type="match status" value="1"/>
</dbReference>
<name>A0A6C0KF67_9ZZZZ</name>
<dbReference type="GO" id="GO:0030170">
    <property type="term" value="F:pyridoxal phosphate binding"/>
    <property type="evidence" value="ECO:0007669"/>
    <property type="project" value="TreeGrafter"/>
</dbReference>
<dbReference type="GO" id="GO:0000271">
    <property type="term" value="P:polysaccharide biosynthetic process"/>
    <property type="evidence" value="ECO:0007669"/>
    <property type="project" value="TreeGrafter"/>
</dbReference>
<reference evidence="1" key="1">
    <citation type="journal article" date="2020" name="Nature">
        <title>Giant virus diversity and host interactions through global metagenomics.</title>
        <authorList>
            <person name="Schulz F."/>
            <person name="Roux S."/>
            <person name="Paez-Espino D."/>
            <person name="Jungbluth S."/>
            <person name="Walsh D.A."/>
            <person name="Denef V.J."/>
            <person name="McMahon K.D."/>
            <person name="Konstantinidis K.T."/>
            <person name="Eloe-Fadrosh E.A."/>
            <person name="Kyrpides N.C."/>
            <person name="Woyke T."/>
        </authorList>
    </citation>
    <scope>NUCLEOTIDE SEQUENCE</scope>
    <source>
        <strain evidence="1">GVMAG-S-3300011013-78</strain>
    </source>
</reference>
<dbReference type="SUPFAM" id="SSF53383">
    <property type="entry name" value="PLP-dependent transferases"/>
    <property type="match status" value="1"/>
</dbReference>
<sequence length="368" mass="43449">MIPIYEPYIEKYKSSAIKAINDNWISNYGINVRNSEEKIKKILNIKYCILMNNGTSATHCLLLALKYKYPDINKIYIPNNVFIAPWNCVYREFEKDKIEVMKINSDTMNIDTSEEYLNSLEKNSCIFIVHNLGNIINVPRIKRIRPDIIIIEDNCEGIFGKYEEYYSGTYKDTLCSAVSFYANKTITTGEGGAFFTNDNDVFEYINSIHSHSMTKERYIHDKLAYNYRMTNVQAGFLYDQLSDIEHILNLKKIIFNNYDIFLNNLIKMKQIKKLESEDFTTSSNWMYCIIINILEFDFNDFENYMNEKLVQVRPFFYDIRKHTHLKDTNVKYDEIMISNNGIMLPSYPGLTIEKQEYICNCIKEYINK</sequence>
<evidence type="ECO:0008006" key="2">
    <source>
        <dbReference type="Google" id="ProtNLM"/>
    </source>
</evidence>
<dbReference type="GO" id="GO:0008483">
    <property type="term" value="F:transaminase activity"/>
    <property type="evidence" value="ECO:0007669"/>
    <property type="project" value="TreeGrafter"/>
</dbReference>
<evidence type="ECO:0000313" key="1">
    <source>
        <dbReference type="EMBL" id="QHU16279.1"/>
    </source>
</evidence>
<protein>
    <recommendedName>
        <fullName evidence="2">DegT/DnrJ/EryC1/StrS aminotransferase family protein</fullName>
    </recommendedName>
</protein>
<dbReference type="Pfam" id="PF01041">
    <property type="entry name" value="DegT_DnrJ_EryC1"/>
    <property type="match status" value="1"/>
</dbReference>
<dbReference type="InterPro" id="IPR000653">
    <property type="entry name" value="DegT/StrS_aminotransferase"/>
</dbReference>
<dbReference type="AlphaFoldDB" id="A0A6C0KF67"/>
<dbReference type="PANTHER" id="PTHR30244">
    <property type="entry name" value="TRANSAMINASE"/>
    <property type="match status" value="1"/>
</dbReference>
<dbReference type="Gene3D" id="3.90.1150.10">
    <property type="entry name" value="Aspartate Aminotransferase, domain 1"/>
    <property type="match status" value="1"/>
</dbReference>